<comment type="caution">
    <text evidence="2">The sequence shown here is derived from an EMBL/GenBank/DDBJ whole genome shotgun (WGS) entry which is preliminary data.</text>
</comment>
<keyword evidence="1" id="KW-0732">Signal</keyword>
<proteinExistence type="predicted"/>
<gene>
    <name evidence="2" type="ORF">PYW07_014844</name>
</gene>
<evidence type="ECO:0000313" key="3">
    <source>
        <dbReference type="Proteomes" id="UP001231518"/>
    </source>
</evidence>
<dbReference type="EMBL" id="JARGEI010000003">
    <property type="protein sequence ID" value="KAJ8734293.1"/>
    <property type="molecule type" value="Genomic_DNA"/>
</dbReference>
<sequence>MRYKKYLFVVLAIISLNDAVKVNMQGKLTFGKEVMDTVSHYMQKNFETGSGRRSIPNQDTDVLYLIIQSSYICRGLVFCDGVLEKFLNDYILVQTKSIEAILKGIIFQNEIDQEERSFIFEEELKKCLVEIRKMLKNINAKVTENHYAFAWTEIIKRISVMFQTEAIAFATERIEGTPADLTEVKKKLTQKFVIASVIIEGKYESKLCAEYNICVKALECTKALHALLDSFKDISDENVKIFLRYVSETLMETKFYELLSEVTANELQIILNDMAYSDSVPTREVLLSIHKTIDERLKSIESKQHFIKARDTELVHGILSDLDHAYSKRSVVDPFHAFMSSYFEWLRTGTRLGPSMRTLLKDLAEQLHKQSDDLVLKLTNEVRVFLELTVDPEK</sequence>
<feature type="signal peptide" evidence="1">
    <location>
        <begin position="1"/>
        <end position="19"/>
    </location>
</feature>
<name>A0AAD7Z1D8_MYTSE</name>
<dbReference type="AlphaFoldDB" id="A0AAD7Z1D8"/>
<keyword evidence="3" id="KW-1185">Reference proteome</keyword>
<feature type="chain" id="PRO_5042169999" evidence="1">
    <location>
        <begin position="20"/>
        <end position="394"/>
    </location>
</feature>
<protein>
    <submittedName>
        <fullName evidence="2">Uncharacterized protein</fullName>
    </submittedName>
</protein>
<accession>A0AAD7Z1D8</accession>
<reference evidence="2" key="1">
    <citation type="submission" date="2023-03" db="EMBL/GenBank/DDBJ databases">
        <title>Chromosome-level genomes of two armyworms, Mythimna separata and Mythimna loreyi, provide insights into the biosynthesis and reception of sex pheromones.</title>
        <authorList>
            <person name="Zhao H."/>
        </authorList>
    </citation>
    <scope>NUCLEOTIDE SEQUENCE</scope>
    <source>
        <strain evidence="2">BeijingLab</strain>
        <tissue evidence="2">Pupa</tissue>
    </source>
</reference>
<evidence type="ECO:0000256" key="1">
    <source>
        <dbReference type="SAM" id="SignalP"/>
    </source>
</evidence>
<evidence type="ECO:0000313" key="2">
    <source>
        <dbReference type="EMBL" id="KAJ8734293.1"/>
    </source>
</evidence>
<dbReference type="Proteomes" id="UP001231518">
    <property type="component" value="Chromosome 5"/>
</dbReference>
<organism evidence="2 3">
    <name type="scientific">Mythimna separata</name>
    <name type="common">Oriental armyworm</name>
    <name type="synonym">Pseudaletia separata</name>
    <dbReference type="NCBI Taxonomy" id="271217"/>
    <lineage>
        <taxon>Eukaryota</taxon>
        <taxon>Metazoa</taxon>
        <taxon>Ecdysozoa</taxon>
        <taxon>Arthropoda</taxon>
        <taxon>Hexapoda</taxon>
        <taxon>Insecta</taxon>
        <taxon>Pterygota</taxon>
        <taxon>Neoptera</taxon>
        <taxon>Endopterygota</taxon>
        <taxon>Lepidoptera</taxon>
        <taxon>Glossata</taxon>
        <taxon>Ditrysia</taxon>
        <taxon>Noctuoidea</taxon>
        <taxon>Noctuidae</taxon>
        <taxon>Noctuinae</taxon>
        <taxon>Hadenini</taxon>
        <taxon>Mythimna</taxon>
    </lineage>
</organism>